<dbReference type="AlphaFoldDB" id="A0A5C6RHS0"/>
<name>A0A5C6RHS0_9BACT</name>
<dbReference type="PROSITE" id="PS50005">
    <property type="entry name" value="TPR"/>
    <property type="match status" value="1"/>
</dbReference>
<dbReference type="SMART" id="SM00028">
    <property type="entry name" value="TPR"/>
    <property type="match status" value="3"/>
</dbReference>
<protein>
    <submittedName>
        <fullName evidence="5">CHAT domain-containing protein</fullName>
    </submittedName>
</protein>
<dbReference type="Gene3D" id="1.25.40.10">
    <property type="entry name" value="Tetratricopeptide repeat domain"/>
    <property type="match status" value="2"/>
</dbReference>
<dbReference type="InterPro" id="IPR011990">
    <property type="entry name" value="TPR-like_helical_dom_sf"/>
</dbReference>
<organism evidence="5 6">
    <name type="scientific">Phaeodactylibacter luteus</name>
    <dbReference type="NCBI Taxonomy" id="1564516"/>
    <lineage>
        <taxon>Bacteria</taxon>
        <taxon>Pseudomonadati</taxon>
        <taxon>Bacteroidota</taxon>
        <taxon>Saprospiria</taxon>
        <taxon>Saprospirales</taxon>
        <taxon>Haliscomenobacteraceae</taxon>
        <taxon>Phaeodactylibacter</taxon>
    </lineage>
</organism>
<keyword evidence="6" id="KW-1185">Reference proteome</keyword>
<evidence type="ECO:0000313" key="6">
    <source>
        <dbReference type="Proteomes" id="UP000321580"/>
    </source>
</evidence>
<dbReference type="Pfam" id="PF12770">
    <property type="entry name" value="CHAT"/>
    <property type="match status" value="1"/>
</dbReference>
<dbReference type="EMBL" id="VOOR01000059">
    <property type="protein sequence ID" value="TXB61445.1"/>
    <property type="molecule type" value="Genomic_DNA"/>
</dbReference>
<dbReference type="InterPro" id="IPR019734">
    <property type="entry name" value="TPR_rpt"/>
</dbReference>
<dbReference type="OrthoDB" id="9771112at2"/>
<reference evidence="5 6" key="1">
    <citation type="submission" date="2019-08" db="EMBL/GenBank/DDBJ databases">
        <title>Genome of Phaeodactylibacter luteus.</title>
        <authorList>
            <person name="Bowman J.P."/>
        </authorList>
    </citation>
    <scope>NUCLEOTIDE SEQUENCE [LARGE SCALE GENOMIC DNA]</scope>
    <source>
        <strain evidence="5 6">KCTC 42180</strain>
    </source>
</reference>
<dbReference type="RefSeq" id="WP_147169173.1">
    <property type="nucleotide sequence ID" value="NZ_VOOR01000059.1"/>
</dbReference>
<accession>A0A5C6RHS0</accession>
<evidence type="ECO:0000256" key="1">
    <source>
        <dbReference type="PROSITE-ProRule" id="PRU00339"/>
    </source>
</evidence>
<dbReference type="Proteomes" id="UP000321580">
    <property type="component" value="Unassembled WGS sequence"/>
</dbReference>
<keyword evidence="2" id="KW-0472">Membrane</keyword>
<keyword evidence="2" id="KW-1133">Transmembrane helix</keyword>
<evidence type="ECO:0000313" key="5">
    <source>
        <dbReference type="EMBL" id="TXB61445.1"/>
    </source>
</evidence>
<comment type="caution">
    <text evidence="5">The sequence shown here is derived from an EMBL/GenBank/DDBJ whole genome shotgun (WGS) entry which is preliminary data.</text>
</comment>
<dbReference type="PANTHER" id="PTHR10098">
    <property type="entry name" value="RAPSYN-RELATED"/>
    <property type="match status" value="1"/>
</dbReference>
<evidence type="ECO:0000256" key="3">
    <source>
        <dbReference type="SAM" id="SignalP"/>
    </source>
</evidence>
<keyword evidence="2" id="KW-0812">Transmembrane</keyword>
<keyword evidence="1" id="KW-0802">TPR repeat</keyword>
<dbReference type="InterPro" id="IPR024983">
    <property type="entry name" value="CHAT_dom"/>
</dbReference>
<feature type="transmembrane region" description="Helical" evidence="2">
    <location>
        <begin position="891"/>
        <end position="912"/>
    </location>
</feature>
<feature type="signal peptide" evidence="3">
    <location>
        <begin position="1"/>
        <end position="24"/>
    </location>
</feature>
<feature type="domain" description="CHAT" evidence="4">
    <location>
        <begin position="589"/>
        <end position="881"/>
    </location>
</feature>
<feature type="repeat" description="TPR" evidence="1">
    <location>
        <begin position="249"/>
        <end position="282"/>
    </location>
</feature>
<sequence length="922" mass="104092">MEKGKKVKAIVLGIVLMNTAVCFAQNRAIPDAVIEELSSLLDQEKGRSAVLLIEERVIPYLGEEVRIRTVKDFETWRLVALGYFYKRDLTTTIRYCKAILNQLPTVLDNGGEVDPQKVYSVRNLLGVSYVFTNEVDLGLLQFEQQVEFIKGANFEIEDSYLGKAFSHMGYGYLLKKDYETAAFYLNKAKLYCKVENGISSDGCYGLYNKYLADYYNAIQEYGKAEEVHEELLALISEKGNAGVSKTEVARLFTNAGHSYYYKGDLNKAITFFKHSYELKNTLEESASTTGISLAAALSAAGRFEEARYYLRKGLEDYNFQATQHPFEALSVDDQKVLIGLYFMAKNEQASYDAGLGEEHLYLAAAYREYSVAILERMGEQIVEKSSARYLLDRFYYIFEEAINTRYVLYEQTDSLHHLEAAFQYAARSKTMRIREVQQREALEYTLPKALIERQQGLRSRFVQLENQQYDAGGQNEKLGAAIRKAKEEYYAYIDSLRTAFPQAASLWEAPEPPSLEDVQQGLKARGQGLLQYFIGYQYVFSFIFDGASATLTKAPLPEQLPERVDRFRSSIYQWALDPAAERLEVYTTEANWLYETFIAPLEGQLSQRLIIIPDNVLSYVPFEALLKEKPAAEAPLAAYPYLLKSFQFSYAYSPYMLLPIQRSKRRQKGKVLAYAPLFSPVGEEVEDMAARQRQFGALLANEKEAAAIQGYFPTELRTGEQASAARFLEEASGYQVLHLATHAKANDSKGDFSFLCFSELPGDTSGVQNRIYARDLYDIDLSADLVVLSACETGIGEFSRGEGVISLSNAFAKAGAKSLVTTLWRISDEAAAIIMEAFYANLKDGQPKDLALHNAKLAYWAQSDDQGHHPFFWAAFVPQGDMRPLSLSRPLFPFLLYGILGAIFVLLGVNYMKKRNQAHATH</sequence>
<gene>
    <name evidence="5" type="ORF">FRY97_19090</name>
</gene>
<feature type="chain" id="PRO_5022820174" evidence="3">
    <location>
        <begin position="25"/>
        <end position="922"/>
    </location>
</feature>
<evidence type="ECO:0000256" key="2">
    <source>
        <dbReference type="SAM" id="Phobius"/>
    </source>
</evidence>
<keyword evidence="3" id="KW-0732">Signal</keyword>
<dbReference type="SUPFAM" id="SSF81901">
    <property type="entry name" value="HCP-like"/>
    <property type="match status" value="1"/>
</dbReference>
<evidence type="ECO:0000259" key="4">
    <source>
        <dbReference type="Pfam" id="PF12770"/>
    </source>
</evidence>
<proteinExistence type="predicted"/>